<name>A0A1I7YSQ5_9BILA</name>
<protein>
    <submittedName>
        <fullName evidence="3">Secreted protein</fullName>
    </submittedName>
</protein>
<keyword evidence="2" id="KW-1185">Reference proteome</keyword>
<accession>A0A1I7YSQ5</accession>
<feature type="chain" id="PRO_5009312523" evidence="1">
    <location>
        <begin position="19"/>
        <end position="122"/>
    </location>
</feature>
<dbReference type="Proteomes" id="UP000095287">
    <property type="component" value="Unplaced"/>
</dbReference>
<reference evidence="3" key="1">
    <citation type="submission" date="2016-11" db="UniProtKB">
        <authorList>
            <consortium name="WormBaseParasite"/>
        </authorList>
    </citation>
    <scope>IDENTIFICATION</scope>
</reference>
<proteinExistence type="predicted"/>
<keyword evidence="1" id="KW-0732">Signal</keyword>
<evidence type="ECO:0000313" key="2">
    <source>
        <dbReference type="Proteomes" id="UP000095287"/>
    </source>
</evidence>
<sequence length="122" mass="13336">MKLLYLVLVAALLHSVCSLPSTKAVTYGKNSGIVASGSGSQEQARAPAVRPHKSVLKLFLEVYFPWLTQEQLEELAQMQEGLPAVISWEFGTRGVTGTNPSDPILLRIQRRVYDQGSVVPSL</sequence>
<evidence type="ECO:0000313" key="3">
    <source>
        <dbReference type="WBParaSite" id="L893_g19106.t1"/>
    </source>
</evidence>
<dbReference type="AlphaFoldDB" id="A0A1I7YSQ5"/>
<organism evidence="2 3">
    <name type="scientific">Steinernema glaseri</name>
    <dbReference type="NCBI Taxonomy" id="37863"/>
    <lineage>
        <taxon>Eukaryota</taxon>
        <taxon>Metazoa</taxon>
        <taxon>Ecdysozoa</taxon>
        <taxon>Nematoda</taxon>
        <taxon>Chromadorea</taxon>
        <taxon>Rhabditida</taxon>
        <taxon>Tylenchina</taxon>
        <taxon>Panagrolaimomorpha</taxon>
        <taxon>Strongyloidoidea</taxon>
        <taxon>Steinernematidae</taxon>
        <taxon>Steinernema</taxon>
    </lineage>
</organism>
<evidence type="ECO:0000256" key="1">
    <source>
        <dbReference type="SAM" id="SignalP"/>
    </source>
</evidence>
<feature type="signal peptide" evidence="1">
    <location>
        <begin position="1"/>
        <end position="18"/>
    </location>
</feature>
<dbReference type="WBParaSite" id="L893_g19106.t1">
    <property type="protein sequence ID" value="L893_g19106.t1"/>
    <property type="gene ID" value="L893_g19106"/>
</dbReference>